<evidence type="ECO:0000256" key="4">
    <source>
        <dbReference type="ARBA" id="ARBA00023136"/>
    </source>
</evidence>
<protein>
    <recommendedName>
        <fullName evidence="8">POTRA domain-containing protein</fullName>
    </recommendedName>
</protein>
<dbReference type="PANTHER" id="PTHR12815:SF18">
    <property type="entry name" value="SORTING AND ASSEMBLY MACHINERY COMPONENT 50 HOMOLOG"/>
    <property type="match status" value="1"/>
</dbReference>
<feature type="domain" description="Bacterial surface antigen (D15)" evidence="5">
    <location>
        <begin position="216"/>
        <end position="486"/>
    </location>
</feature>
<dbReference type="Gene3D" id="3.10.20.310">
    <property type="entry name" value="membrane protein fhac"/>
    <property type="match status" value="2"/>
</dbReference>
<dbReference type="EMBL" id="DRTD01000022">
    <property type="protein sequence ID" value="HHE54194.1"/>
    <property type="molecule type" value="Genomic_DNA"/>
</dbReference>
<keyword evidence="3" id="KW-0812">Transmembrane</keyword>
<dbReference type="GO" id="GO:0019867">
    <property type="term" value="C:outer membrane"/>
    <property type="evidence" value="ECO:0007669"/>
    <property type="project" value="InterPro"/>
</dbReference>
<sequence>MKLRESPLNPQAKELFIWLSAGPLFSIKTLKIKSDSIPEADYLKLMESASGKPFDQDVLQRDIDDLLKFAADQGFPFARAEIVQIKPFRNDKRAEVEIVVKITEGNRIFVKDVVIQGLQYTRPEVVLRQLYFTSGMTFSQRWFNKIEPRLHRMQLFKMVQPPAIIRIAPDSVLILQNLKEGNPNTFDGVVGYVPPPANSKKNNGYFTGLIDLSFRNLFGTGRKFKIYWEKSDRLSENFNTQYQEPWIFNLPLDAGLSFSRQVRDTLYIAYDFQLASQFHFNESLSLFLNFSRQSVNPDSLASWEQGLIKNRIYGLEIGLTYDTRDYPLNPRRGLFYQSSYSYGLKQNLGPAALIYRDSLKKNIGLNSLQMQFEWYKSLFKNQVLATKFNLKNKRGTYLQLSDYFWFGGSQSVRGYHERQFSGYLVAWLNLEYRFIVGRNARVFLFTDWGYYKTKIQNEEQQKALRGIGLGLRFETPMGIMGVDYGVARGESFRRGKIHVRLTSQF</sequence>
<dbReference type="InterPro" id="IPR010827">
    <property type="entry name" value="BamA/TamA_POTRA"/>
</dbReference>
<accession>A0A7V5H1M6</accession>
<evidence type="ECO:0000259" key="6">
    <source>
        <dbReference type="Pfam" id="PF07244"/>
    </source>
</evidence>
<dbReference type="PANTHER" id="PTHR12815">
    <property type="entry name" value="SORTING AND ASSEMBLY MACHINERY SAMM50 PROTEIN FAMILY MEMBER"/>
    <property type="match status" value="1"/>
</dbReference>
<gene>
    <name evidence="7" type="ORF">ENL21_00300</name>
</gene>
<name>A0A7V5H1M6_CALAY</name>
<evidence type="ECO:0000256" key="1">
    <source>
        <dbReference type="ARBA" id="ARBA00004370"/>
    </source>
</evidence>
<feature type="domain" description="POTRA" evidence="6">
    <location>
        <begin position="27"/>
        <end position="105"/>
    </location>
</feature>
<evidence type="ECO:0000259" key="5">
    <source>
        <dbReference type="Pfam" id="PF01103"/>
    </source>
</evidence>
<dbReference type="Pfam" id="PF07244">
    <property type="entry name" value="POTRA"/>
    <property type="match status" value="1"/>
</dbReference>
<keyword evidence="2" id="KW-1134">Transmembrane beta strand</keyword>
<dbReference type="Gene3D" id="2.40.160.50">
    <property type="entry name" value="membrane protein fhac: a member of the omp85/tpsb transporter family"/>
    <property type="match status" value="1"/>
</dbReference>
<keyword evidence="4" id="KW-0472">Membrane</keyword>
<dbReference type="AlphaFoldDB" id="A0A7V5H1M6"/>
<proteinExistence type="predicted"/>
<dbReference type="InterPro" id="IPR000184">
    <property type="entry name" value="Bac_surfAg_D15"/>
</dbReference>
<evidence type="ECO:0000256" key="2">
    <source>
        <dbReference type="ARBA" id="ARBA00022452"/>
    </source>
</evidence>
<dbReference type="InterPro" id="IPR039910">
    <property type="entry name" value="D15-like"/>
</dbReference>
<dbReference type="Pfam" id="PF01103">
    <property type="entry name" value="Omp85"/>
    <property type="match status" value="1"/>
</dbReference>
<dbReference type="Proteomes" id="UP000886111">
    <property type="component" value="Unassembled WGS sequence"/>
</dbReference>
<reference evidence="7" key="1">
    <citation type="journal article" date="2020" name="mSystems">
        <title>Genome- and Community-Level Interaction Insights into Carbon Utilization and Element Cycling Functions of Hydrothermarchaeota in Hydrothermal Sediment.</title>
        <authorList>
            <person name="Zhou Z."/>
            <person name="Liu Y."/>
            <person name="Xu W."/>
            <person name="Pan J."/>
            <person name="Luo Z.H."/>
            <person name="Li M."/>
        </authorList>
    </citation>
    <scope>NUCLEOTIDE SEQUENCE [LARGE SCALE GENOMIC DNA]</scope>
    <source>
        <strain evidence="7">HyVt-76</strain>
    </source>
</reference>
<comment type="caution">
    <text evidence="7">The sequence shown here is derived from an EMBL/GenBank/DDBJ whole genome shotgun (WGS) entry which is preliminary data.</text>
</comment>
<evidence type="ECO:0000313" key="7">
    <source>
        <dbReference type="EMBL" id="HHE54194.1"/>
    </source>
</evidence>
<evidence type="ECO:0000256" key="3">
    <source>
        <dbReference type="ARBA" id="ARBA00022692"/>
    </source>
</evidence>
<evidence type="ECO:0008006" key="8">
    <source>
        <dbReference type="Google" id="ProtNLM"/>
    </source>
</evidence>
<organism evidence="7">
    <name type="scientific">Caldithrix abyssi</name>
    <dbReference type="NCBI Taxonomy" id="187145"/>
    <lineage>
        <taxon>Bacteria</taxon>
        <taxon>Pseudomonadati</taxon>
        <taxon>Calditrichota</taxon>
        <taxon>Calditrichia</taxon>
        <taxon>Calditrichales</taxon>
        <taxon>Calditrichaceae</taxon>
        <taxon>Caldithrix</taxon>
    </lineage>
</organism>
<comment type="subcellular location">
    <subcellularLocation>
        <location evidence="1">Membrane</location>
    </subcellularLocation>
</comment>